<keyword evidence="4" id="KW-0378">Hydrolase</keyword>
<protein>
    <submittedName>
        <fullName evidence="8">LD-carboxypeptidase</fullName>
    </submittedName>
</protein>
<evidence type="ECO:0000256" key="3">
    <source>
        <dbReference type="ARBA" id="ARBA00022670"/>
    </source>
</evidence>
<accession>A0ABV4Y7F9</accession>
<dbReference type="Gene3D" id="3.40.50.10740">
    <property type="entry name" value="Class I glutamine amidotransferase-like"/>
    <property type="match status" value="1"/>
</dbReference>
<keyword evidence="3" id="KW-0645">Protease</keyword>
<dbReference type="InterPro" id="IPR040921">
    <property type="entry name" value="Peptidase_S66C"/>
</dbReference>
<proteinExistence type="inferred from homology"/>
<dbReference type="SUPFAM" id="SSF52317">
    <property type="entry name" value="Class I glutamine amidotransferase-like"/>
    <property type="match status" value="1"/>
</dbReference>
<evidence type="ECO:0000259" key="7">
    <source>
        <dbReference type="Pfam" id="PF17676"/>
    </source>
</evidence>
<dbReference type="PANTHER" id="PTHR30237">
    <property type="entry name" value="MURAMOYLTETRAPEPTIDE CARBOXYPEPTIDASE"/>
    <property type="match status" value="1"/>
</dbReference>
<dbReference type="Pfam" id="PF17676">
    <property type="entry name" value="Peptidase_S66C"/>
    <property type="match status" value="1"/>
</dbReference>
<dbReference type="InterPro" id="IPR027461">
    <property type="entry name" value="Carboxypeptidase_A_C_sf"/>
</dbReference>
<gene>
    <name evidence="8" type="ORF">ACE1B6_05585</name>
</gene>
<feature type="domain" description="LD-carboxypeptidase N-terminal" evidence="6">
    <location>
        <begin position="18"/>
        <end position="151"/>
    </location>
</feature>
<dbReference type="Proteomes" id="UP001576776">
    <property type="component" value="Unassembled WGS sequence"/>
</dbReference>
<keyword evidence="5" id="KW-0720">Serine protease</keyword>
<dbReference type="EMBL" id="JBHFNS010000019">
    <property type="protein sequence ID" value="MFB2934731.1"/>
    <property type="molecule type" value="Genomic_DNA"/>
</dbReference>
<dbReference type="CDD" id="cd07025">
    <property type="entry name" value="Peptidase_S66"/>
    <property type="match status" value="1"/>
</dbReference>
<dbReference type="InterPro" id="IPR029062">
    <property type="entry name" value="Class_I_gatase-like"/>
</dbReference>
<dbReference type="InterPro" id="IPR027478">
    <property type="entry name" value="LdcA_N"/>
</dbReference>
<evidence type="ECO:0000256" key="2">
    <source>
        <dbReference type="ARBA" id="ARBA00022645"/>
    </source>
</evidence>
<evidence type="ECO:0000259" key="6">
    <source>
        <dbReference type="Pfam" id="PF02016"/>
    </source>
</evidence>
<evidence type="ECO:0000313" key="8">
    <source>
        <dbReference type="EMBL" id="MFB2934731.1"/>
    </source>
</evidence>
<evidence type="ECO:0000256" key="1">
    <source>
        <dbReference type="ARBA" id="ARBA00010233"/>
    </source>
</evidence>
<dbReference type="Gene3D" id="3.50.30.60">
    <property type="entry name" value="LD-carboxypeptidase A C-terminal domain-like"/>
    <property type="match status" value="1"/>
</dbReference>
<keyword evidence="2" id="KW-0121">Carboxypeptidase</keyword>
<dbReference type="Pfam" id="PF02016">
    <property type="entry name" value="Peptidase_S66"/>
    <property type="match status" value="1"/>
</dbReference>
<evidence type="ECO:0000256" key="4">
    <source>
        <dbReference type="ARBA" id="ARBA00022801"/>
    </source>
</evidence>
<comment type="similarity">
    <text evidence="1">Belongs to the peptidase S66 family.</text>
</comment>
<evidence type="ECO:0000313" key="9">
    <source>
        <dbReference type="Proteomes" id="UP001576776"/>
    </source>
</evidence>
<organism evidence="8 9">
    <name type="scientific">Floridaenema fluviatile BLCC-F154</name>
    <dbReference type="NCBI Taxonomy" id="3153640"/>
    <lineage>
        <taxon>Bacteria</taxon>
        <taxon>Bacillati</taxon>
        <taxon>Cyanobacteriota</taxon>
        <taxon>Cyanophyceae</taxon>
        <taxon>Oscillatoriophycideae</taxon>
        <taxon>Aerosakkonematales</taxon>
        <taxon>Aerosakkonemataceae</taxon>
        <taxon>Floridanema</taxon>
        <taxon>Floridanema fluviatile</taxon>
    </lineage>
</organism>
<dbReference type="SUPFAM" id="SSF141986">
    <property type="entry name" value="LD-carboxypeptidase A C-terminal domain-like"/>
    <property type="match status" value="1"/>
</dbReference>
<reference evidence="8 9" key="1">
    <citation type="submission" date="2024-09" db="EMBL/GenBank/DDBJ databases">
        <title>Floridaenema gen nov. (Aerosakkonemataceae, Aerosakkonematales ord. nov., Cyanobacteria) from benthic tropical and subtropical fresh waters, with the description of four new species.</title>
        <authorList>
            <person name="Moretto J.A."/>
            <person name="Berthold D.E."/>
            <person name="Lefler F.W."/>
            <person name="Huang I.-S."/>
            <person name="Laughinghouse H. IV."/>
        </authorList>
    </citation>
    <scope>NUCLEOTIDE SEQUENCE [LARGE SCALE GENOMIC DNA]</scope>
    <source>
        <strain evidence="8 9">BLCC-F154</strain>
    </source>
</reference>
<sequence>MIKFCQIPAPLQPGDLLQVIAPSGALREMSALEKGVEIWREHGYQIQICDGITERWGYLAGQDQHRRYQLKEAWFNPNVKGILCARGGFGSTRLLEDWRWQGGRGAEGQRGRGEMEILPPPQSPIKWLIGFSDVTALLWSLGKEGISGVHGPMLTTIANEPEWSIERLFDWVEGRSLKPLKGVGWGGGKVSGVLLPANLTVATHLLGTPLQPEFDGVILALEDVTEFPYRIDRQLTQWRMSGIFPKVKGIALGRFSRCEPPPNIPSLAIEEVLRDRLSDLNIPIISDLPFGHDGPNATLPVGILAELDADAGVLSFGDEELGRVLTCRGEFSS</sequence>
<evidence type="ECO:0000256" key="5">
    <source>
        <dbReference type="ARBA" id="ARBA00022825"/>
    </source>
</evidence>
<dbReference type="PANTHER" id="PTHR30237:SF2">
    <property type="entry name" value="MUREIN TETRAPEPTIDE CARBOXYPEPTIDASE"/>
    <property type="match status" value="1"/>
</dbReference>
<dbReference type="InterPro" id="IPR003507">
    <property type="entry name" value="S66_fam"/>
</dbReference>
<comment type="caution">
    <text evidence="8">The sequence shown here is derived from an EMBL/GenBank/DDBJ whole genome shotgun (WGS) entry which is preliminary data.</text>
</comment>
<dbReference type="PIRSF" id="PIRSF028757">
    <property type="entry name" value="LD-carboxypeptidase"/>
    <property type="match status" value="1"/>
</dbReference>
<keyword evidence="9" id="KW-1185">Reference proteome</keyword>
<feature type="domain" description="LD-carboxypeptidase C-terminal" evidence="7">
    <location>
        <begin position="191"/>
        <end position="307"/>
    </location>
</feature>
<name>A0ABV4Y7F9_9CYAN</name>
<dbReference type="InterPro" id="IPR040449">
    <property type="entry name" value="Peptidase_S66_N"/>
</dbReference>
<dbReference type="RefSeq" id="WP_413256255.1">
    <property type="nucleotide sequence ID" value="NZ_JBHFNS010000019.1"/>
</dbReference>